<evidence type="ECO:0000256" key="6">
    <source>
        <dbReference type="ARBA" id="ARBA00022777"/>
    </source>
</evidence>
<dbReference type="PIRSF" id="PIRSF000723">
    <property type="entry name" value="Carbamate_kin"/>
    <property type="match status" value="1"/>
</dbReference>
<dbReference type="EMBL" id="AJDQ01000012">
    <property type="protein sequence ID" value="EOI53582.1"/>
    <property type="molecule type" value="Genomic_DNA"/>
</dbReference>
<keyword evidence="14" id="KW-1185">Reference proteome</keyword>
<reference evidence="12 14" key="2">
    <citation type="submission" date="2013-03" db="EMBL/GenBank/DDBJ databases">
        <title>The Genome Sequence of Enterococcus gilvus ATCC BAA-350 (PacBio/Illumina hybrid assembly).</title>
        <authorList>
            <consortium name="The Broad Institute Genomics Platform"/>
            <consortium name="The Broad Institute Genome Sequencing Center for Infectious Disease"/>
            <person name="Earl A."/>
            <person name="Russ C."/>
            <person name="Gilmore M."/>
            <person name="Surin D."/>
            <person name="Walker B."/>
            <person name="Young S."/>
            <person name="Zeng Q."/>
            <person name="Gargeya S."/>
            <person name="Fitzgerald M."/>
            <person name="Haas B."/>
            <person name="Abouelleil A."/>
            <person name="Allen A.W."/>
            <person name="Alvarado L."/>
            <person name="Arachchi H.M."/>
            <person name="Berlin A.M."/>
            <person name="Chapman S.B."/>
            <person name="Gainer-Dewar J."/>
            <person name="Goldberg J."/>
            <person name="Griggs A."/>
            <person name="Gujja S."/>
            <person name="Hansen M."/>
            <person name="Howarth C."/>
            <person name="Imamovic A."/>
            <person name="Ireland A."/>
            <person name="Larimer J."/>
            <person name="McCowan C."/>
            <person name="Murphy C."/>
            <person name="Pearson M."/>
            <person name="Poon T.W."/>
            <person name="Priest M."/>
            <person name="Roberts A."/>
            <person name="Saif S."/>
            <person name="Shea T."/>
            <person name="Sisk P."/>
            <person name="Sykes S."/>
            <person name="Wortman J."/>
            <person name="Nusbaum C."/>
            <person name="Birren B."/>
        </authorList>
    </citation>
    <scope>NUCLEOTIDE SEQUENCE [LARGE SCALE GENOMIC DNA]</scope>
    <source>
        <strain evidence="12 14">ATCC BAA-350</strain>
    </source>
</reference>
<proteinExistence type="inferred from homology"/>
<dbReference type="RefSeq" id="WP_010781878.1">
    <property type="nucleotide sequence ID" value="NZ_ASWH01000001.1"/>
</dbReference>
<name>R2XUD4_9ENTE</name>
<dbReference type="PANTHER" id="PTHR30409">
    <property type="entry name" value="CARBAMATE KINASE"/>
    <property type="match status" value="1"/>
</dbReference>
<organism evidence="11 13">
    <name type="scientific">Enterococcus gilvus ATCC BAA-350</name>
    <dbReference type="NCBI Taxonomy" id="1158614"/>
    <lineage>
        <taxon>Bacteria</taxon>
        <taxon>Bacillati</taxon>
        <taxon>Bacillota</taxon>
        <taxon>Bacilli</taxon>
        <taxon>Lactobacillales</taxon>
        <taxon>Enterococcaceae</taxon>
        <taxon>Enterococcus</taxon>
    </lineage>
</organism>
<evidence type="ECO:0000313" key="13">
    <source>
        <dbReference type="Proteomes" id="UP000013750"/>
    </source>
</evidence>
<evidence type="ECO:0000256" key="5">
    <source>
        <dbReference type="ARBA" id="ARBA00022679"/>
    </source>
</evidence>
<dbReference type="InterPro" id="IPR001048">
    <property type="entry name" value="Asp/Glu/Uridylate_kinase"/>
</dbReference>
<keyword evidence="6 9" id="KW-0418">Kinase</keyword>
<dbReference type="NCBIfam" id="TIGR00746">
    <property type="entry name" value="arcC"/>
    <property type="match status" value="1"/>
</dbReference>
<dbReference type="eggNOG" id="COG0549">
    <property type="taxonomic scope" value="Bacteria"/>
</dbReference>
<dbReference type="PRINTS" id="PR01469">
    <property type="entry name" value="CARBMTKINASE"/>
</dbReference>
<dbReference type="GO" id="GO:0008804">
    <property type="term" value="F:carbamate kinase activity"/>
    <property type="evidence" value="ECO:0007669"/>
    <property type="project" value="UniProtKB-UniRule"/>
</dbReference>
<dbReference type="CDD" id="cd04235">
    <property type="entry name" value="AAK_CK"/>
    <property type="match status" value="1"/>
</dbReference>
<evidence type="ECO:0000256" key="2">
    <source>
        <dbReference type="ARBA" id="ARBA00011066"/>
    </source>
</evidence>
<dbReference type="SUPFAM" id="SSF53633">
    <property type="entry name" value="Carbamate kinase-like"/>
    <property type="match status" value="1"/>
</dbReference>
<dbReference type="PANTHER" id="PTHR30409:SF1">
    <property type="entry name" value="CARBAMATE KINASE-RELATED"/>
    <property type="match status" value="1"/>
</dbReference>
<accession>R2XUD4</accession>
<dbReference type="OrthoDB" id="9766717at2"/>
<comment type="pathway">
    <text evidence="1">Metabolic intermediate metabolism; carbamoyl phosphate degradation; CO(2) and NH(3) from carbamoyl phosphate: step 1/1.</text>
</comment>
<comment type="similarity">
    <text evidence="2 9">Belongs to the carbamate kinase family.</text>
</comment>
<evidence type="ECO:0000313" key="11">
    <source>
        <dbReference type="EMBL" id="EOI53582.1"/>
    </source>
</evidence>
<gene>
    <name evidence="12" type="ORF">I592_00428</name>
    <name evidence="11" type="ORF">UKC_03534</name>
</gene>
<evidence type="ECO:0000256" key="3">
    <source>
        <dbReference type="ARBA" id="ARBA00013070"/>
    </source>
</evidence>
<comment type="catalytic activity">
    <reaction evidence="7">
        <text>hydrogencarbonate + NH4(+) + ATP = carbamoyl phosphate + ADP + H2O + H(+)</text>
        <dbReference type="Rhea" id="RHEA:10152"/>
        <dbReference type="ChEBI" id="CHEBI:15377"/>
        <dbReference type="ChEBI" id="CHEBI:15378"/>
        <dbReference type="ChEBI" id="CHEBI:17544"/>
        <dbReference type="ChEBI" id="CHEBI:28938"/>
        <dbReference type="ChEBI" id="CHEBI:30616"/>
        <dbReference type="ChEBI" id="CHEBI:58228"/>
        <dbReference type="ChEBI" id="CHEBI:456216"/>
        <dbReference type="EC" id="2.7.2.2"/>
    </reaction>
</comment>
<evidence type="ECO:0000256" key="7">
    <source>
        <dbReference type="ARBA" id="ARBA00048467"/>
    </source>
</evidence>
<dbReference type="EMBL" id="ASWH01000001">
    <property type="protein sequence ID" value="EOW81143.1"/>
    <property type="molecule type" value="Genomic_DNA"/>
</dbReference>
<evidence type="ECO:0000256" key="8">
    <source>
        <dbReference type="NCBIfam" id="TIGR00746"/>
    </source>
</evidence>
<reference evidence="11 13" key="1">
    <citation type="submission" date="2013-02" db="EMBL/GenBank/DDBJ databases">
        <title>The Genome Sequence of Enterococcus gilvus ATCC BAA-350.</title>
        <authorList>
            <consortium name="The Broad Institute Genome Sequencing Platform"/>
            <consortium name="The Broad Institute Genome Sequencing Center for Infectious Disease"/>
            <person name="Earl A.M."/>
            <person name="Gilmore M.S."/>
            <person name="Lebreton F."/>
            <person name="Walker B."/>
            <person name="Young S.K."/>
            <person name="Zeng Q."/>
            <person name="Gargeya S."/>
            <person name="Fitzgerald M."/>
            <person name="Haas B."/>
            <person name="Abouelleil A."/>
            <person name="Alvarado L."/>
            <person name="Arachchi H.M."/>
            <person name="Berlin A.M."/>
            <person name="Chapman S.B."/>
            <person name="Dewar J."/>
            <person name="Goldberg J."/>
            <person name="Griggs A."/>
            <person name="Gujja S."/>
            <person name="Hansen M."/>
            <person name="Howarth C."/>
            <person name="Imamovic A."/>
            <person name="Larimer J."/>
            <person name="McCowan C."/>
            <person name="Murphy C."/>
            <person name="Neiman D."/>
            <person name="Pearson M."/>
            <person name="Priest M."/>
            <person name="Roberts A."/>
            <person name="Saif S."/>
            <person name="Shea T."/>
            <person name="Sisk P."/>
            <person name="Sykes S."/>
            <person name="Wortman J."/>
            <person name="Nusbaum C."/>
            <person name="Birren B."/>
        </authorList>
    </citation>
    <scope>NUCLEOTIDE SEQUENCE [LARGE SCALE GENOMIC DNA]</scope>
    <source>
        <strain evidence="11 13">ATCC BAA-350</strain>
    </source>
</reference>
<keyword evidence="5 9" id="KW-0808">Transferase</keyword>
<dbReference type="GO" id="GO:0005829">
    <property type="term" value="C:cytosol"/>
    <property type="evidence" value="ECO:0007669"/>
    <property type="project" value="TreeGrafter"/>
</dbReference>
<dbReference type="NCBIfam" id="NF009007">
    <property type="entry name" value="PRK12352.1"/>
    <property type="match status" value="1"/>
</dbReference>
<dbReference type="Proteomes" id="UP000013750">
    <property type="component" value="Unassembled WGS sequence"/>
</dbReference>
<dbReference type="FunFam" id="3.40.1160.10:FF:000007">
    <property type="entry name" value="Carbamate kinase"/>
    <property type="match status" value="1"/>
</dbReference>
<dbReference type="Pfam" id="PF00696">
    <property type="entry name" value="AA_kinase"/>
    <property type="match status" value="1"/>
</dbReference>
<dbReference type="InterPro" id="IPR003964">
    <property type="entry name" value="Carb_kinase"/>
</dbReference>
<dbReference type="PATRIC" id="fig|1158614.3.peg.3514"/>
<evidence type="ECO:0000256" key="9">
    <source>
        <dbReference type="PIRNR" id="PIRNR000723"/>
    </source>
</evidence>
<evidence type="ECO:0000313" key="12">
    <source>
        <dbReference type="EMBL" id="EOW81143.1"/>
    </source>
</evidence>
<evidence type="ECO:0000313" key="14">
    <source>
        <dbReference type="Proteomes" id="UP000014160"/>
    </source>
</evidence>
<feature type="domain" description="Aspartate/glutamate/uridylate kinase" evidence="10">
    <location>
        <begin position="4"/>
        <end position="293"/>
    </location>
</feature>
<keyword evidence="4" id="KW-0056">Arginine metabolism</keyword>
<dbReference type="Gene3D" id="3.40.1160.10">
    <property type="entry name" value="Acetylglutamate kinase-like"/>
    <property type="match status" value="1"/>
</dbReference>
<dbReference type="Proteomes" id="UP000014160">
    <property type="component" value="Unassembled WGS sequence"/>
</dbReference>
<evidence type="ECO:0000259" key="10">
    <source>
        <dbReference type="Pfam" id="PF00696"/>
    </source>
</evidence>
<dbReference type="GO" id="GO:0019546">
    <property type="term" value="P:L-arginine deiminase pathway"/>
    <property type="evidence" value="ECO:0007669"/>
    <property type="project" value="TreeGrafter"/>
</dbReference>
<evidence type="ECO:0000256" key="4">
    <source>
        <dbReference type="ARBA" id="ARBA00022503"/>
    </source>
</evidence>
<dbReference type="HOGENOM" id="CLU_076278_0_0_9"/>
<comment type="caution">
    <text evidence="11">The sequence shown here is derived from an EMBL/GenBank/DDBJ whole genome shotgun (WGS) entry which is preliminary data.</text>
</comment>
<dbReference type="InterPro" id="IPR036393">
    <property type="entry name" value="AceGlu_kinase-like_sf"/>
</dbReference>
<sequence length="312" mass="33975">MGLNVIALGGNAILDTIPTDEGQKEVVRKVASDIIEFIALGEQVVICHGNGPQVGNLLIQQKAGDSEKTPMMKLDSNVAMTEGSIGYWIQQAVQNELQKRNIQKSVVSVITQVEVDTKDPSFEEPTKPIGPFYTKAEADEKMAAGDGTYQEDSGRGYRKVIASPKPKRIVEKEAILSLVDAGIITICVGGGGIPVIKNEQGEYEGVEAVIDKDLSANHLAKEIKADRLIILTGVDNIYINYNQPNQKKLEKLTIAEAKRYIQENQFPAGSMLPKVESAIDFVQESKKREAVITSIENLSNIVDGYGTRISCS</sequence>
<dbReference type="UniPathway" id="UPA00996">
    <property type="reaction ID" value="UER00366"/>
</dbReference>
<evidence type="ECO:0000256" key="1">
    <source>
        <dbReference type="ARBA" id="ARBA00005118"/>
    </source>
</evidence>
<protein>
    <recommendedName>
        <fullName evidence="3 8">Carbamate kinase</fullName>
    </recommendedName>
</protein>
<dbReference type="AlphaFoldDB" id="R2XUD4"/>